<evidence type="ECO:0000256" key="6">
    <source>
        <dbReference type="ARBA" id="ARBA00022833"/>
    </source>
</evidence>
<dbReference type="GO" id="GO:0046872">
    <property type="term" value="F:metal ion binding"/>
    <property type="evidence" value="ECO:0007669"/>
    <property type="project" value="UniProtKB-KW"/>
</dbReference>
<protein>
    <recommendedName>
        <fullName evidence="10">Peptidase M43 pregnancy-associated plasma-A domain-containing protein</fullName>
    </recommendedName>
</protein>
<evidence type="ECO:0000256" key="5">
    <source>
        <dbReference type="ARBA" id="ARBA00022801"/>
    </source>
</evidence>
<dbReference type="CDD" id="cd04275">
    <property type="entry name" value="ZnMc_pappalysin_like"/>
    <property type="match status" value="1"/>
</dbReference>
<dbReference type="InterPro" id="IPR008754">
    <property type="entry name" value="Peptidase_M43"/>
</dbReference>
<evidence type="ECO:0000256" key="4">
    <source>
        <dbReference type="ARBA" id="ARBA00022729"/>
    </source>
</evidence>
<evidence type="ECO:0000256" key="7">
    <source>
        <dbReference type="ARBA" id="ARBA00023049"/>
    </source>
</evidence>
<evidence type="ECO:0000256" key="1">
    <source>
        <dbReference type="ARBA" id="ARBA00008721"/>
    </source>
</evidence>
<dbReference type="Proteomes" id="UP000663843">
    <property type="component" value="Unassembled WGS sequence"/>
</dbReference>
<keyword evidence="7" id="KW-0482">Metalloprotease</keyword>
<evidence type="ECO:0000256" key="3">
    <source>
        <dbReference type="ARBA" id="ARBA00022723"/>
    </source>
</evidence>
<dbReference type="AlphaFoldDB" id="A0A8H3CNN4"/>
<feature type="signal peptide" evidence="9">
    <location>
        <begin position="1"/>
        <end position="18"/>
    </location>
</feature>
<dbReference type="PANTHER" id="PTHR47466">
    <property type="match status" value="1"/>
</dbReference>
<dbReference type="PANTHER" id="PTHR47466:SF1">
    <property type="entry name" value="METALLOPROTEASE MEP1 (AFU_ORTHOLOGUE AFUA_1G07730)-RELATED"/>
    <property type="match status" value="1"/>
</dbReference>
<keyword evidence="4 9" id="KW-0732">Signal</keyword>
<dbReference type="SUPFAM" id="SSF55486">
    <property type="entry name" value="Metalloproteases ('zincins'), catalytic domain"/>
    <property type="match status" value="1"/>
</dbReference>
<reference evidence="11" key="1">
    <citation type="submission" date="2021-01" db="EMBL/GenBank/DDBJ databases">
        <authorList>
            <person name="Kaushik A."/>
        </authorList>
    </citation>
    <scope>NUCLEOTIDE SEQUENCE</scope>
    <source>
        <strain evidence="11">AG2-2IIIB</strain>
    </source>
</reference>
<dbReference type="GO" id="GO:0006508">
    <property type="term" value="P:proteolysis"/>
    <property type="evidence" value="ECO:0007669"/>
    <property type="project" value="UniProtKB-KW"/>
</dbReference>
<evidence type="ECO:0000313" key="12">
    <source>
        <dbReference type="Proteomes" id="UP000663843"/>
    </source>
</evidence>
<evidence type="ECO:0000259" key="10">
    <source>
        <dbReference type="Pfam" id="PF05572"/>
    </source>
</evidence>
<evidence type="ECO:0000256" key="2">
    <source>
        <dbReference type="ARBA" id="ARBA00022670"/>
    </source>
</evidence>
<evidence type="ECO:0000256" key="9">
    <source>
        <dbReference type="SAM" id="SignalP"/>
    </source>
</evidence>
<evidence type="ECO:0000256" key="8">
    <source>
        <dbReference type="ARBA" id="ARBA00023157"/>
    </source>
</evidence>
<keyword evidence="3" id="KW-0479">Metal-binding</keyword>
<keyword evidence="8" id="KW-1015">Disulfide bond</keyword>
<feature type="chain" id="PRO_5034636483" description="Peptidase M43 pregnancy-associated plasma-A domain-containing protein" evidence="9">
    <location>
        <begin position="19"/>
        <end position="297"/>
    </location>
</feature>
<dbReference type="EMBL" id="CAJMWT010004325">
    <property type="protein sequence ID" value="CAE6488403.1"/>
    <property type="molecule type" value="Genomic_DNA"/>
</dbReference>
<proteinExistence type="inferred from homology"/>
<keyword evidence="5" id="KW-0378">Hydrolase</keyword>
<comment type="caution">
    <text evidence="11">The sequence shown here is derived from an EMBL/GenBank/DDBJ whole genome shotgun (WGS) entry which is preliminary data.</text>
</comment>
<feature type="domain" description="Peptidase M43 pregnancy-associated plasma-A" evidence="10">
    <location>
        <begin position="144"/>
        <end position="288"/>
    </location>
</feature>
<dbReference type="GO" id="GO:0008237">
    <property type="term" value="F:metallopeptidase activity"/>
    <property type="evidence" value="ECO:0007669"/>
    <property type="project" value="UniProtKB-KW"/>
</dbReference>
<keyword evidence="2" id="KW-0645">Protease</keyword>
<dbReference type="Pfam" id="PF05572">
    <property type="entry name" value="Peptidase_M43"/>
    <property type="match status" value="1"/>
</dbReference>
<name>A0A8H3CNN4_9AGAM</name>
<keyword evidence="6" id="KW-0862">Zinc</keyword>
<comment type="similarity">
    <text evidence="1">Belongs to the peptidase M43B family.</text>
</comment>
<sequence length="297" mass="31307">MLRSPIAALATMASMVFALPTNTTGTGRSCGSVLSAAKMAAAEDYFDAHKPGSDMSAFAADLKVYWHVISADNTLEGGNIPINQITTTLEVLNQDYQASGSGLSFTLAGVDRTVNSDWFYTAPQSSQQGAMKQALRRGGASDLNVYSVGSITDPSTGEPGVLGYATFPSLYPSNPQDDGVVFLYSTVAGGHGAPYNLGRTLTHEVGHWAGLYHTFEDHRGGKGSGCDGPGDYVLDTPSEASAAFGCETGRDTCATPGVDPIHNFMDYSDDACMNQFTPGQVTRMKAQMATFRGVSTF</sequence>
<dbReference type="Gene3D" id="3.40.390.10">
    <property type="entry name" value="Collagenase (Catalytic Domain)"/>
    <property type="match status" value="1"/>
</dbReference>
<gene>
    <name evidence="11" type="ORF">RDB_LOCUS126413</name>
</gene>
<accession>A0A8H3CNN4</accession>
<evidence type="ECO:0000313" key="11">
    <source>
        <dbReference type="EMBL" id="CAE6488403.1"/>
    </source>
</evidence>
<dbReference type="InterPro" id="IPR024079">
    <property type="entry name" value="MetalloPept_cat_dom_sf"/>
</dbReference>
<organism evidence="11 12">
    <name type="scientific">Rhizoctonia solani</name>
    <dbReference type="NCBI Taxonomy" id="456999"/>
    <lineage>
        <taxon>Eukaryota</taxon>
        <taxon>Fungi</taxon>
        <taxon>Dikarya</taxon>
        <taxon>Basidiomycota</taxon>
        <taxon>Agaricomycotina</taxon>
        <taxon>Agaricomycetes</taxon>
        <taxon>Cantharellales</taxon>
        <taxon>Ceratobasidiaceae</taxon>
        <taxon>Rhizoctonia</taxon>
    </lineage>
</organism>